<dbReference type="Pfam" id="PF00494">
    <property type="entry name" value="SQS_PSY"/>
    <property type="match status" value="1"/>
</dbReference>
<dbReference type="GO" id="GO:0016765">
    <property type="term" value="F:transferase activity, transferring alkyl or aryl (other than methyl) groups"/>
    <property type="evidence" value="ECO:0007669"/>
    <property type="project" value="UniProtKB-ARBA"/>
</dbReference>
<accession>A4BM40</accession>
<dbReference type="InterPro" id="IPR008949">
    <property type="entry name" value="Isoprenoid_synthase_dom_sf"/>
</dbReference>
<dbReference type="EMBL" id="AAOF01000001">
    <property type="protein sequence ID" value="EAR23378.1"/>
    <property type="molecule type" value="Genomic_DNA"/>
</dbReference>
<dbReference type="Gene3D" id="1.10.600.10">
    <property type="entry name" value="Farnesyl Diphosphate Synthase"/>
    <property type="match status" value="1"/>
</dbReference>
<dbReference type="InterPro" id="IPR002060">
    <property type="entry name" value="Squ/phyt_synthse"/>
</dbReference>
<dbReference type="PANTHER" id="PTHR31480">
    <property type="entry name" value="BIFUNCTIONAL LYCOPENE CYCLASE/PHYTOENE SYNTHASE"/>
    <property type="match status" value="1"/>
</dbReference>
<evidence type="ECO:0000313" key="2">
    <source>
        <dbReference type="Proteomes" id="UP000003374"/>
    </source>
</evidence>
<sequence>MNAVEFCRDKAAPRGSSLHYALLFTEADKRAALLALHAFHAEVTEIVVECHDHQVAAAKLAWWREELARIFEGCGSHPISQALHAPVQRYRLDRHYFEQILEGTQMDLEYNLYPSFRELSLYCHRLGCSIASLSVQVCGYRDRRAFDFAHDLGTALQLTRFLRNVRRYAAAGRCYIPEAEIRNAGVEWSDLQRSTTSEPVRRLFTEQADRARRFYAQASQRLPPTERWSQRPGLVLGELYRSLLEVMTNDHFPLLERRYHLTPLHKLWLAWRTARAQPRARIPS</sequence>
<reference evidence="1 2" key="1">
    <citation type="submission" date="2006-02" db="EMBL/GenBank/DDBJ databases">
        <authorList>
            <person name="Waterbury J."/>
            <person name="Ferriera S."/>
            <person name="Johnson J."/>
            <person name="Kravitz S."/>
            <person name="Halpern A."/>
            <person name="Remington K."/>
            <person name="Beeson K."/>
            <person name="Tran B."/>
            <person name="Rogers Y.-H."/>
            <person name="Friedman R."/>
            <person name="Venter J.C."/>
        </authorList>
    </citation>
    <scope>NUCLEOTIDE SEQUENCE [LARGE SCALE GENOMIC DNA]</scope>
    <source>
        <strain evidence="1 2">Nb-231</strain>
    </source>
</reference>
<name>A4BM40_9GAMM</name>
<keyword evidence="2" id="KW-1185">Reference proteome</keyword>
<dbReference type="STRING" id="314278.NB231_16198"/>
<dbReference type="HOGENOM" id="CLU_037269_1_1_6"/>
<dbReference type="AlphaFoldDB" id="A4BM40"/>
<gene>
    <name evidence="1" type="ORF">NB231_16198</name>
</gene>
<organism evidence="1 2">
    <name type="scientific">Nitrococcus mobilis Nb-231</name>
    <dbReference type="NCBI Taxonomy" id="314278"/>
    <lineage>
        <taxon>Bacteria</taxon>
        <taxon>Pseudomonadati</taxon>
        <taxon>Pseudomonadota</taxon>
        <taxon>Gammaproteobacteria</taxon>
        <taxon>Chromatiales</taxon>
        <taxon>Ectothiorhodospiraceae</taxon>
        <taxon>Nitrococcus</taxon>
    </lineage>
</organism>
<protein>
    <submittedName>
        <fullName evidence="1">Putative terpenoid synthase</fullName>
    </submittedName>
</protein>
<proteinExistence type="predicted"/>
<dbReference type="RefSeq" id="WP_005004598.1">
    <property type="nucleotide sequence ID" value="NZ_CH672427.1"/>
</dbReference>
<dbReference type="eggNOG" id="COG1562">
    <property type="taxonomic scope" value="Bacteria"/>
</dbReference>
<evidence type="ECO:0000313" key="1">
    <source>
        <dbReference type="EMBL" id="EAR23378.1"/>
    </source>
</evidence>
<dbReference type="Proteomes" id="UP000003374">
    <property type="component" value="Unassembled WGS sequence"/>
</dbReference>
<dbReference type="SUPFAM" id="SSF48576">
    <property type="entry name" value="Terpenoid synthases"/>
    <property type="match status" value="1"/>
</dbReference>
<comment type="caution">
    <text evidence="1">The sequence shown here is derived from an EMBL/GenBank/DDBJ whole genome shotgun (WGS) entry which is preliminary data.</text>
</comment>